<dbReference type="EMBL" id="JACJII010000001">
    <property type="protein sequence ID" value="MBA9001933.1"/>
    <property type="molecule type" value="Genomic_DNA"/>
</dbReference>
<gene>
    <name evidence="7" type="ORF">HNR21_000815</name>
</gene>
<dbReference type="InterPro" id="IPR016169">
    <property type="entry name" value="FAD-bd_PCMH_sub2"/>
</dbReference>
<dbReference type="InterPro" id="IPR006093">
    <property type="entry name" value="Oxy_OxRdtase_FAD_BS"/>
</dbReference>
<dbReference type="PANTHER" id="PTHR42973:SF39">
    <property type="entry name" value="FAD-BINDING PCMH-TYPE DOMAIN-CONTAINING PROTEIN"/>
    <property type="match status" value="1"/>
</dbReference>
<dbReference type="InterPro" id="IPR050416">
    <property type="entry name" value="FAD-linked_Oxidoreductase"/>
</dbReference>
<dbReference type="InterPro" id="IPR012951">
    <property type="entry name" value="BBE"/>
</dbReference>
<comment type="caution">
    <text evidence="7">The sequence shown here is derived from an EMBL/GenBank/DDBJ whole genome shotgun (WGS) entry which is preliminary data.</text>
</comment>
<dbReference type="Gene3D" id="3.30.465.10">
    <property type="match status" value="1"/>
</dbReference>
<evidence type="ECO:0000256" key="4">
    <source>
        <dbReference type="ARBA" id="ARBA00022827"/>
    </source>
</evidence>
<dbReference type="Proteomes" id="UP000539313">
    <property type="component" value="Unassembled WGS sequence"/>
</dbReference>
<organism evidence="7 8">
    <name type="scientific">Thermomonospora cellulosilytica</name>
    <dbReference type="NCBI Taxonomy" id="1411118"/>
    <lineage>
        <taxon>Bacteria</taxon>
        <taxon>Bacillati</taxon>
        <taxon>Actinomycetota</taxon>
        <taxon>Actinomycetes</taxon>
        <taxon>Streptosporangiales</taxon>
        <taxon>Thermomonosporaceae</taxon>
        <taxon>Thermomonospora</taxon>
    </lineage>
</organism>
<dbReference type="InterPro" id="IPR036318">
    <property type="entry name" value="FAD-bd_PCMH-like_sf"/>
</dbReference>
<reference evidence="7 8" key="1">
    <citation type="submission" date="2020-08" db="EMBL/GenBank/DDBJ databases">
        <title>Sequencing the genomes of 1000 actinobacteria strains.</title>
        <authorList>
            <person name="Klenk H.-P."/>
        </authorList>
    </citation>
    <scope>NUCLEOTIDE SEQUENCE [LARGE SCALE GENOMIC DNA]</scope>
    <source>
        <strain evidence="7 8">DSM 45823</strain>
    </source>
</reference>
<accession>A0A7W3R6A7</accession>
<dbReference type="PROSITE" id="PS00862">
    <property type="entry name" value="OX2_COVAL_FAD"/>
    <property type="match status" value="1"/>
</dbReference>
<proteinExistence type="inferred from homology"/>
<protein>
    <submittedName>
        <fullName evidence="7">FAD/FMN-containing dehydrogenase</fullName>
    </submittedName>
</protein>
<evidence type="ECO:0000256" key="5">
    <source>
        <dbReference type="ARBA" id="ARBA00023002"/>
    </source>
</evidence>
<keyword evidence="4" id="KW-0274">FAD</keyword>
<evidence type="ECO:0000313" key="7">
    <source>
        <dbReference type="EMBL" id="MBA9001933.1"/>
    </source>
</evidence>
<dbReference type="InterPro" id="IPR006094">
    <property type="entry name" value="Oxid_FAD_bind_N"/>
</dbReference>
<evidence type="ECO:0000259" key="6">
    <source>
        <dbReference type="PROSITE" id="PS51387"/>
    </source>
</evidence>
<evidence type="ECO:0000256" key="2">
    <source>
        <dbReference type="ARBA" id="ARBA00005466"/>
    </source>
</evidence>
<dbReference type="PANTHER" id="PTHR42973">
    <property type="entry name" value="BINDING OXIDOREDUCTASE, PUTATIVE (AFU_ORTHOLOGUE AFUA_1G17690)-RELATED"/>
    <property type="match status" value="1"/>
</dbReference>
<keyword evidence="8" id="KW-1185">Reference proteome</keyword>
<keyword evidence="3" id="KW-0285">Flavoprotein</keyword>
<comment type="similarity">
    <text evidence="2">Belongs to the oxygen-dependent FAD-linked oxidoreductase family.</text>
</comment>
<dbReference type="PROSITE" id="PS51318">
    <property type="entry name" value="TAT"/>
    <property type="match status" value="1"/>
</dbReference>
<evidence type="ECO:0000256" key="1">
    <source>
        <dbReference type="ARBA" id="ARBA00001974"/>
    </source>
</evidence>
<dbReference type="Gene3D" id="3.40.462.20">
    <property type="match status" value="1"/>
</dbReference>
<feature type="domain" description="FAD-binding PCMH-type" evidence="6">
    <location>
        <begin position="75"/>
        <end position="244"/>
    </location>
</feature>
<dbReference type="GO" id="GO:0071949">
    <property type="term" value="F:FAD binding"/>
    <property type="evidence" value="ECO:0007669"/>
    <property type="project" value="InterPro"/>
</dbReference>
<name>A0A7W3R6A7_9ACTN</name>
<dbReference type="AlphaFoldDB" id="A0A7W3R6A7"/>
<dbReference type="SUPFAM" id="SSF56176">
    <property type="entry name" value="FAD-binding/transporter-associated domain-like"/>
    <property type="match status" value="1"/>
</dbReference>
<evidence type="ECO:0000313" key="8">
    <source>
        <dbReference type="Proteomes" id="UP000539313"/>
    </source>
</evidence>
<dbReference type="Pfam" id="PF08031">
    <property type="entry name" value="BBE"/>
    <property type="match status" value="1"/>
</dbReference>
<keyword evidence="5" id="KW-0560">Oxidoreductase</keyword>
<dbReference type="InterPro" id="IPR016166">
    <property type="entry name" value="FAD-bd_PCMH"/>
</dbReference>
<dbReference type="Pfam" id="PF01565">
    <property type="entry name" value="FAD_binding_4"/>
    <property type="match status" value="1"/>
</dbReference>
<dbReference type="PROSITE" id="PS51387">
    <property type="entry name" value="FAD_PCMH"/>
    <property type="match status" value="1"/>
</dbReference>
<comment type="cofactor">
    <cofactor evidence="1">
        <name>FAD</name>
        <dbReference type="ChEBI" id="CHEBI:57692"/>
    </cofactor>
</comment>
<dbReference type="GO" id="GO:0016491">
    <property type="term" value="F:oxidoreductase activity"/>
    <property type="evidence" value="ECO:0007669"/>
    <property type="project" value="UniProtKB-KW"/>
</dbReference>
<evidence type="ECO:0000256" key="3">
    <source>
        <dbReference type="ARBA" id="ARBA00022630"/>
    </source>
</evidence>
<dbReference type="InterPro" id="IPR006311">
    <property type="entry name" value="TAT_signal"/>
</dbReference>
<sequence>MYGRRDVLRAGAQITAGGMAAGLVGAASAEARPWDPAEPAAWSELQKSLSPRASLYRPGDPEYARLAPPWNMRYDHLLPAGVVVCADRRDVQAALRWAAKHGMPLTPRSGGHNYAGHSTTSGLLVSLRRLRHVTADGRRLWVGGGATNSDVFQAGSTRTGLYFPGGRCTGVGVAGLTLGGGLGFNDRKWGLTCDRLVATEVVLADGTVVRAGAAENADLYWACRGGAGGNFGINTGFLFEAVDVSRTVATVFDLVFELRHAAALLEIVQEILQRDVAGNFDIRFGMINHGDGRTAVTMLGQYLGDETTTLRLLAPLLAYRPSRQVIRQDGFWQAQGYLSEGDEREAMASRSLVPGRWLDRATVEAVAERIRTWRPEGRGNTVYVTLFAMGGATATVDPHETAFPHRDATFVIDVGTTWRPATTAEGVRSLLAQTRAVHTLLRTRLGTNAAYVNFPDPEMADWRTAYYGAN</sequence>